<protein>
    <submittedName>
        <fullName evidence="2">Uncharacterized protein</fullName>
    </submittedName>
</protein>
<sequence>MNNNKQKRVNSPSRDSRASHLVPLLYWKCLTRTIAAGICPLAIAKVCRAPRSSASILPPPLSRWRTRGCAALDPQIRSVSPSAGR</sequence>
<organism evidence="1 2">
    <name type="scientific">Globodera rostochiensis</name>
    <name type="common">Golden nematode worm</name>
    <name type="synonym">Heterodera rostochiensis</name>
    <dbReference type="NCBI Taxonomy" id="31243"/>
    <lineage>
        <taxon>Eukaryota</taxon>
        <taxon>Metazoa</taxon>
        <taxon>Ecdysozoa</taxon>
        <taxon>Nematoda</taxon>
        <taxon>Chromadorea</taxon>
        <taxon>Rhabditida</taxon>
        <taxon>Tylenchina</taxon>
        <taxon>Tylenchomorpha</taxon>
        <taxon>Tylenchoidea</taxon>
        <taxon>Heteroderidae</taxon>
        <taxon>Heteroderinae</taxon>
        <taxon>Globodera</taxon>
    </lineage>
</organism>
<reference evidence="2" key="1">
    <citation type="submission" date="2022-11" db="UniProtKB">
        <authorList>
            <consortium name="WormBaseParasite"/>
        </authorList>
    </citation>
    <scope>IDENTIFICATION</scope>
</reference>
<keyword evidence="1" id="KW-1185">Reference proteome</keyword>
<evidence type="ECO:0000313" key="2">
    <source>
        <dbReference type="WBParaSite" id="Gr19_v10_g8174.t1"/>
    </source>
</evidence>
<accession>A0A914IAF9</accession>
<dbReference type="WBParaSite" id="Gr19_v10_g8174.t1">
    <property type="protein sequence ID" value="Gr19_v10_g8174.t1"/>
    <property type="gene ID" value="Gr19_v10_g8174"/>
</dbReference>
<dbReference type="AlphaFoldDB" id="A0A914IAF9"/>
<evidence type="ECO:0000313" key="1">
    <source>
        <dbReference type="Proteomes" id="UP000887572"/>
    </source>
</evidence>
<name>A0A914IAF9_GLORO</name>
<dbReference type="Proteomes" id="UP000887572">
    <property type="component" value="Unplaced"/>
</dbReference>
<proteinExistence type="predicted"/>